<feature type="transmembrane region" description="Helical" evidence="8">
    <location>
        <begin position="97"/>
        <end position="114"/>
    </location>
</feature>
<evidence type="ECO:0000256" key="1">
    <source>
        <dbReference type="ARBA" id="ARBA00004651"/>
    </source>
</evidence>
<dbReference type="InterPro" id="IPR050297">
    <property type="entry name" value="LipidA_mod_glycosyltrf_83"/>
</dbReference>
<evidence type="ECO:0000256" key="8">
    <source>
        <dbReference type="SAM" id="Phobius"/>
    </source>
</evidence>
<proteinExistence type="predicted"/>
<evidence type="ECO:0000313" key="9">
    <source>
        <dbReference type="EMBL" id="QDV07748.1"/>
    </source>
</evidence>
<dbReference type="PANTHER" id="PTHR33908">
    <property type="entry name" value="MANNOSYLTRANSFERASE YKCB-RELATED"/>
    <property type="match status" value="1"/>
</dbReference>
<sequence>MAAVAVRSLFLVAGWGRFFAGDEPGYERLGDIWRLEGIYVGAWPPGIPWLIATAGDVFGHAAGMGVLRFLLVLTSGFICHCLMSLTRRLAGRGAERTAGWCYALYLPLVPSAHLVVSEQLQVAFVLPALLILWGLVQDRKGWRACWHASLAGALLGVAGLLRESVVLLLPGVALWMLQRAGMRRGVLVGGYVALGLVAVTLPWATRNLRVTGQASWFGHSAGGFVAAGWNGHHADFDVEDLRDRVGTLPMGGLRDALLRDPPMPWTAPRTGAHAVRSSENVQRGMKFALEEPGWMLRTRVLHQARAWSPLSDMVRYLRSGAYAGPLDRPTVRGTIGTLALLQSMLLLACACLGWERMSRARGARWLMAIALAAYVASTFVLSMTRYRVLLDTLLFIPAAVWWRSRGERRPSIRSTAGLGFLCLAWAIELPWILVSMEALWTDD</sequence>
<protein>
    <submittedName>
        <fullName evidence="9">Uncharacterized protein</fullName>
    </submittedName>
</protein>
<accession>A0A518EUL8</accession>
<dbReference type="GO" id="GO:0005886">
    <property type="term" value="C:plasma membrane"/>
    <property type="evidence" value="ECO:0007669"/>
    <property type="project" value="UniProtKB-SubCell"/>
</dbReference>
<evidence type="ECO:0000256" key="7">
    <source>
        <dbReference type="ARBA" id="ARBA00023136"/>
    </source>
</evidence>
<comment type="subcellular location">
    <subcellularLocation>
        <location evidence="1">Cell membrane</location>
        <topology evidence="1">Multi-pass membrane protein</topology>
    </subcellularLocation>
</comment>
<evidence type="ECO:0000313" key="10">
    <source>
        <dbReference type="Proteomes" id="UP000320390"/>
    </source>
</evidence>
<feature type="transmembrane region" description="Helical" evidence="8">
    <location>
        <begin position="365"/>
        <end position="382"/>
    </location>
</feature>
<keyword evidence="5 8" id="KW-0812">Transmembrane</keyword>
<dbReference type="EMBL" id="CP036434">
    <property type="protein sequence ID" value="QDV07748.1"/>
    <property type="molecule type" value="Genomic_DNA"/>
</dbReference>
<name>A0A518EUL8_9BACT</name>
<evidence type="ECO:0000256" key="6">
    <source>
        <dbReference type="ARBA" id="ARBA00022989"/>
    </source>
</evidence>
<keyword evidence="7 8" id="KW-0472">Membrane</keyword>
<dbReference type="Proteomes" id="UP000320390">
    <property type="component" value="Chromosome"/>
</dbReference>
<evidence type="ECO:0000256" key="5">
    <source>
        <dbReference type="ARBA" id="ARBA00022692"/>
    </source>
</evidence>
<reference evidence="9 10" key="1">
    <citation type="submission" date="2019-02" db="EMBL/GenBank/DDBJ databases">
        <title>Deep-cultivation of Planctomycetes and their phenomic and genomic characterization uncovers novel biology.</title>
        <authorList>
            <person name="Wiegand S."/>
            <person name="Jogler M."/>
            <person name="Boedeker C."/>
            <person name="Pinto D."/>
            <person name="Vollmers J."/>
            <person name="Rivas-Marin E."/>
            <person name="Kohn T."/>
            <person name="Peeters S.H."/>
            <person name="Heuer A."/>
            <person name="Rast P."/>
            <person name="Oberbeckmann S."/>
            <person name="Bunk B."/>
            <person name="Jeske O."/>
            <person name="Meyerdierks A."/>
            <person name="Storesund J.E."/>
            <person name="Kallscheuer N."/>
            <person name="Luecker S."/>
            <person name="Lage O.M."/>
            <person name="Pohl T."/>
            <person name="Merkel B.J."/>
            <person name="Hornburger P."/>
            <person name="Mueller R.-W."/>
            <person name="Bruemmer F."/>
            <person name="Labrenz M."/>
            <person name="Spormann A.M."/>
            <person name="Op den Camp H."/>
            <person name="Overmann J."/>
            <person name="Amann R."/>
            <person name="Jetten M.S.M."/>
            <person name="Mascher T."/>
            <person name="Medema M.H."/>
            <person name="Devos D.P."/>
            <person name="Kaster A.-K."/>
            <person name="Ovreas L."/>
            <person name="Rohde M."/>
            <person name="Galperin M.Y."/>
            <person name="Jogler C."/>
        </authorList>
    </citation>
    <scope>NUCLEOTIDE SEQUENCE [LARGE SCALE GENOMIC DNA]</scope>
    <source>
        <strain evidence="9 10">Poly30</strain>
    </source>
</reference>
<dbReference type="PANTHER" id="PTHR33908:SF11">
    <property type="entry name" value="MEMBRANE PROTEIN"/>
    <property type="match status" value="1"/>
</dbReference>
<gene>
    <name evidence="9" type="ORF">Poly30_32800</name>
</gene>
<feature type="transmembrane region" description="Helical" evidence="8">
    <location>
        <begin position="388"/>
        <end position="404"/>
    </location>
</feature>
<keyword evidence="3" id="KW-0328">Glycosyltransferase</keyword>
<keyword evidence="2" id="KW-1003">Cell membrane</keyword>
<evidence type="ECO:0000256" key="2">
    <source>
        <dbReference type="ARBA" id="ARBA00022475"/>
    </source>
</evidence>
<feature type="transmembrane region" description="Helical" evidence="8">
    <location>
        <begin position="185"/>
        <end position="204"/>
    </location>
</feature>
<evidence type="ECO:0000256" key="3">
    <source>
        <dbReference type="ARBA" id="ARBA00022676"/>
    </source>
</evidence>
<dbReference type="GO" id="GO:0016763">
    <property type="term" value="F:pentosyltransferase activity"/>
    <property type="evidence" value="ECO:0007669"/>
    <property type="project" value="TreeGrafter"/>
</dbReference>
<organism evidence="9 10">
    <name type="scientific">Saltatorellus ferox</name>
    <dbReference type="NCBI Taxonomy" id="2528018"/>
    <lineage>
        <taxon>Bacteria</taxon>
        <taxon>Pseudomonadati</taxon>
        <taxon>Planctomycetota</taxon>
        <taxon>Planctomycetia</taxon>
        <taxon>Planctomycetia incertae sedis</taxon>
        <taxon>Saltatorellus</taxon>
    </lineage>
</organism>
<feature type="transmembrane region" description="Helical" evidence="8">
    <location>
        <begin position="66"/>
        <end position="85"/>
    </location>
</feature>
<evidence type="ECO:0000256" key="4">
    <source>
        <dbReference type="ARBA" id="ARBA00022679"/>
    </source>
</evidence>
<feature type="transmembrane region" description="Helical" evidence="8">
    <location>
        <begin position="120"/>
        <end position="136"/>
    </location>
</feature>
<feature type="transmembrane region" description="Helical" evidence="8">
    <location>
        <begin position="416"/>
        <end position="434"/>
    </location>
</feature>
<dbReference type="GO" id="GO:0009103">
    <property type="term" value="P:lipopolysaccharide biosynthetic process"/>
    <property type="evidence" value="ECO:0007669"/>
    <property type="project" value="UniProtKB-ARBA"/>
</dbReference>
<dbReference type="AlphaFoldDB" id="A0A518EUL8"/>
<keyword evidence="6 8" id="KW-1133">Transmembrane helix</keyword>
<keyword evidence="4" id="KW-0808">Transferase</keyword>
<keyword evidence="10" id="KW-1185">Reference proteome</keyword>